<evidence type="ECO:0000256" key="2">
    <source>
        <dbReference type="ARBA" id="ARBA00026011"/>
    </source>
</evidence>
<feature type="compositionally biased region" description="Polar residues" evidence="5">
    <location>
        <begin position="55"/>
        <end position="72"/>
    </location>
</feature>
<comment type="caution">
    <text evidence="7">The sequence shown here is derived from an EMBL/GenBank/DDBJ whole genome shotgun (WGS) entry which is preliminary data.</text>
</comment>
<evidence type="ECO:0000259" key="6">
    <source>
        <dbReference type="Pfam" id="PF02941"/>
    </source>
</evidence>
<comment type="function">
    <text evidence="3">Variable subunit of the ferredoxin-thioredoxin reductase (FTR), which catalyzes the two-electron reduction of thioredoxins by the electrons provided by reduced ferredoxin.</text>
</comment>
<dbReference type="InterPro" id="IPR008990">
    <property type="entry name" value="Elect_transpt_acc-like_dom_sf"/>
</dbReference>
<dbReference type="GO" id="GO:0015979">
    <property type="term" value="P:photosynthesis"/>
    <property type="evidence" value="ECO:0007669"/>
    <property type="project" value="InterPro"/>
</dbReference>
<organism evidence="7 8">
    <name type="scientific">Mikania micrantha</name>
    <name type="common">bitter vine</name>
    <dbReference type="NCBI Taxonomy" id="192012"/>
    <lineage>
        <taxon>Eukaryota</taxon>
        <taxon>Viridiplantae</taxon>
        <taxon>Streptophyta</taxon>
        <taxon>Embryophyta</taxon>
        <taxon>Tracheophyta</taxon>
        <taxon>Spermatophyta</taxon>
        <taxon>Magnoliopsida</taxon>
        <taxon>eudicotyledons</taxon>
        <taxon>Gunneridae</taxon>
        <taxon>Pentapetalae</taxon>
        <taxon>asterids</taxon>
        <taxon>campanulids</taxon>
        <taxon>Asterales</taxon>
        <taxon>Asteraceae</taxon>
        <taxon>Asteroideae</taxon>
        <taxon>Heliantheae alliance</taxon>
        <taxon>Eupatorieae</taxon>
        <taxon>Mikania</taxon>
    </lineage>
</organism>
<dbReference type="AlphaFoldDB" id="A0A5N6PTR3"/>
<gene>
    <name evidence="7" type="ORF">E3N88_04197</name>
</gene>
<keyword evidence="1" id="KW-0560">Oxidoreductase</keyword>
<dbReference type="OrthoDB" id="1916328at2759"/>
<evidence type="ECO:0000313" key="8">
    <source>
        <dbReference type="Proteomes" id="UP000326396"/>
    </source>
</evidence>
<evidence type="ECO:0000313" key="7">
    <source>
        <dbReference type="EMBL" id="KAD7116929.1"/>
    </source>
</evidence>
<dbReference type="Pfam" id="PF02941">
    <property type="entry name" value="FeThRed_A"/>
    <property type="match status" value="1"/>
</dbReference>
<sequence>MTSPAVFSTAPAINSPLSTVNNRLISSISSASASDHCPTGRIAKNKRSNLVQRIKSSASESMATVDSRNSAPASEEEENPVKIGARVRVKVPLTVYHIPRVPEVELNGKEGRIKENVAVWRGKHISANFPYKIEFVEKLEGRGDAPVKFFAHLKEDEFDYID</sequence>
<evidence type="ECO:0000256" key="5">
    <source>
        <dbReference type="SAM" id="MobiDB-lite"/>
    </source>
</evidence>
<dbReference type="SUPFAM" id="SSF50090">
    <property type="entry name" value="Electron transport accessory proteins"/>
    <property type="match status" value="1"/>
</dbReference>
<dbReference type="EMBL" id="SZYD01000002">
    <property type="protein sequence ID" value="KAD7116929.1"/>
    <property type="molecule type" value="Genomic_DNA"/>
</dbReference>
<comment type="similarity">
    <text evidence="4">Belongs to the ferredoxin thioredoxin reductase alpha subunit family.</text>
</comment>
<feature type="region of interest" description="Disordered" evidence="5">
    <location>
        <begin position="55"/>
        <end position="80"/>
    </location>
</feature>
<protein>
    <recommendedName>
        <fullName evidence="6">Ferredoxin thioredoxin reductase alpha chain domain-containing protein</fullName>
    </recommendedName>
</protein>
<dbReference type="Gene3D" id="2.30.30.50">
    <property type="match status" value="1"/>
</dbReference>
<accession>A0A5N6PTR3</accession>
<reference evidence="7 8" key="1">
    <citation type="submission" date="2019-05" db="EMBL/GenBank/DDBJ databases">
        <title>Mikania micrantha, genome provides insights into the molecular mechanism of rapid growth.</title>
        <authorList>
            <person name="Liu B."/>
        </authorList>
    </citation>
    <scope>NUCLEOTIDE SEQUENCE [LARGE SCALE GENOMIC DNA]</scope>
    <source>
        <strain evidence="7">NLD-2019</strain>
        <tissue evidence="7">Leaf</tissue>
    </source>
</reference>
<feature type="domain" description="Ferredoxin thioredoxin reductase alpha chain" evidence="6">
    <location>
        <begin position="83"/>
        <end position="157"/>
    </location>
</feature>
<evidence type="ECO:0000256" key="1">
    <source>
        <dbReference type="ARBA" id="ARBA00023002"/>
    </source>
</evidence>
<proteinExistence type="inferred from homology"/>
<dbReference type="PANTHER" id="PTHR46937">
    <property type="entry name" value="FERREDOXIN-THIOREDOXIN REDUCTASE, VARIABLE CHAIN"/>
    <property type="match status" value="1"/>
</dbReference>
<keyword evidence="8" id="KW-1185">Reference proteome</keyword>
<evidence type="ECO:0000256" key="3">
    <source>
        <dbReference type="ARBA" id="ARBA00034474"/>
    </source>
</evidence>
<name>A0A5N6PTR3_9ASTR</name>
<evidence type="ECO:0000256" key="4">
    <source>
        <dbReference type="ARBA" id="ARBA00034490"/>
    </source>
</evidence>
<dbReference type="PANTHER" id="PTHR46937:SF4">
    <property type="entry name" value="FERREDOXIN-THIOREDOXIN REDUCTASE SUBUNIT A1, CHLOROPLASTIC"/>
    <property type="match status" value="1"/>
</dbReference>
<dbReference type="InterPro" id="IPR004207">
    <property type="entry name" value="Fd_thioredoxin_Rdtase_alpha"/>
</dbReference>
<dbReference type="InterPro" id="IPR044166">
    <property type="entry name" value="FTRV"/>
</dbReference>
<dbReference type="Proteomes" id="UP000326396">
    <property type="component" value="Linkage Group LG10"/>
</dbReference>
<dbReference type="GO" id="GO:0016491">
    <property type="term" value="F:oxidoreductase activity"/>
    <property type="evidence" value="ECO:0007669"/>
    <property type="project" value="UniProtKB-KW"/>
</dbReference>
<comment type="subunit">
    <text evidence="2">Heterodimer of subunit A (variable subunit) and subunit B (catalytic subunit). Heterodimeric FTR forms a complex with ferredoxin and thioredoxin.</text>
</comment>